<feature type="transmembrane region" description="Helical" evidence="7">
    <location>
        <begin position="291"/>
        <end position="319"/>
    </location>
</feature>
<evidence type="ECO:0000256" key="2">
    <source>
        <dbReference type="ARBA" id="ARBA00009773"/>
    </source>
</evidence>
<dbReference type="Proteomes" id="UP001597187">
    <property type="component" value="Unassembled WGS sequence"/>
</dbReference>
<sequence length="392" mass="40715">MHLARRRRNVVAGLLALFALCAAYVLWEVIGTVFFAITVAYVLVPARNRLVARGFSRRVASALVTTGAFAVVLFVLGAFGFLLYQRRQSAFTLIESLPDELSLEVAGMVYAVELSTVVGAVTATLRGVATGLAATLPVVLLKLMLFAILLFGLLLRPGATGDAFRRVVPDAYHDVLIALNERIRQTLYGIYVLQAATAFGTALVALVVFYALGYEAVFTLAIVAGFLQFIPVLGPSVLIALLALVDLVGPTPDPTRAALVVVVGGVLIGAVPDAVIRPRLASWAADLPTSLYFIGFVGGVLTVGAIGFIAGPLVVALVVETVELLANDTGSASEADADDVGPSVEDDTDAPPEADDPPDTGDSPSESADGGSSPSDSDSSGRDQSGTDPTGD</sequence>
<feature type="transmembrane region" description="Helical" evidence="7">
    <location>
        <begin position="12"/>
        <end position="43"/>
    </location>
</feature>
<evidence type="ECO:0000313" key="9">
    <source>
        <dbReference type="Proteomes" id="UP001597187"/>
    </source>
</evidence>
<protein>
    <submittedName>
        <fullName evidence="8">AI-2E family transporter</fullName>
    </submittedName>
</protein>
<reference evidence="8 9" key="1">
    <citation type="journal article" date="2019" name="Int. J. Syst. Evol. Microbiol.">
        <title>The Global Catalogue of Microorganisms (GCM) 10K type strain sequencing project: providing services to taxonomists for standard genome sequencing and annotation.</title>
        <authorList>
            <consortium name="The Broad Institute Genomics Platform"/>
            <consortium name="The Broad Institute Genome Sequencing Center for Infectious Disease"/>
            <person name="Wu L."/>
            <person name="Ma J."/>
        </authorList>
    </citation>
    <scope>NUCLEOTIDE SEQUENCE [LARGE SCALE GENOMIC DNA]</scope>
    <source>
        <strain evidence="8 9">CGMCC 1.12563</strain>
    </source>
</reference>
<feature type="transmembrane region" description="Helical" evidence="7">
    <location>
        <begin position="131"/>
        <end position="155"/>
    </location>
</feature>
<feature type="region of interest" description="Disordered" evidence="6">
    <location>
        <begin position="330"/>
        <end position="392"/>
    </location>
</feature>
<dbReference type="InterPro" id="IPR002549">
    <property type="entry name" value="AI-2E-like"/>
</dbReference>
<evidence type="ECO:0000313" key="8">
    <source>
        <dbReference type="EMBL" id="MFD1513114.1"/>
    </source>
</evidence>
<keyword evidence="9" id="KW-1185">Reference proteome</keyword>
<feature type="compositionally biased region" description="Low complexity" evidence="6">
    <location>
        <begin position="360"/>
        <end position="386"/>
    </location>
</feature>
<comment type="similarity">
    <text evidence="2">Belongs to the autoinducer-2 exporter (AI-2E) (TC 2.A.86) family.</text>
</comment>
<evidence type="ECO:0000256" key="4">
    <source>
        <dbReference type="ARBA" id="ARBA00022989"/>
    </source>
</evidence>
<dbReference type="PANTHER" id="PTHR21716:SF4">
    <property type="entry name" value="TRANSMEMBRANE PROTEIN 245"/>
    <property type="match status" value="1"/>
</dbReference>
<feature type="transmembrane region" description="Helical" evidence="7">
    <location>
        <begin position="257"/>
        <end position="276"/>
    </location>
</feature>
<feature type="transmembrane region" description="Helical" evidence="7">
    <location>
        <begin position="218"/>
        <end position="245"/>
    </location>
</feature>
<evidence type="ECO:0000256" key="5">
    <source>
        <dbReference type="ARBA" id="ARBA00023136"/>
    </source>
</evidence>
<feature type="transmembrane region" description="Helical" evidence="7">
    <location>
        <begin position="63"/>
        <end position="84"/>
    </location>
</feature>
<dbReference type="RefSeq" id="WP_250873078.1">
    <property type="nucleotide sequence ID" value="NZ_JALXFV010000003.1"/>
</dbReference>
<feature type="transmembrane region" description="Helical" evidence="7">
    <location>
        <begin position="105"/>
        <end position="125"/>
    </location>
</feature>
<keyword evidence="5 7" id="KW-0472">Membrane</keyword>
<dbReference type="GO" id="GO:0016020">
    <property type="term" value="C:membrane"/>
    <property type="evidence" value="ECO:0007669"/>
    <property type="project" value="UniProtKB-SubCell"/>
</dbReference>
<evidence type="ECO:0000256" key="6">
    <source>
        <dbReference type="SAM" id="MobiDB-lite"/>
    </source>
</evidence>
<dbReference type="EMBL" id="JBHUDC010000003">
    <property type="protein sequence ID" value="MFD1513114.1"/>
    <property type="molecule type" value="Genomic_DNA"/>
</dbReference>
<evidence type="ECO:0000256" key="1">
    <source>
        <dbReference type="ARBA" id="ARBA00004141"/>
    </source>
</evidence>
<evidence type="ECO:0000256" key="7">
    <source>
        <dbReference type="SAM" id="Phobius"/>
    </source>
</evidence>
<feature type="compositionally biased region" description="Acidic residues" evidence="6">
    <location>
        <begin position="335"/>
        <end position="359"/>
    </location>
</feature>
<dbReference type="Pfam" id="PF01594">
    <property type="entry name" value="AI-2E_transport"/>
    <property type="match status" value="1"/>
</dbReference>
<gene>
    <name evidence="8" type="ORF">ACFSBT_07480</name>
</gene>
<organism evidence="8 9">
    <name type="scientific">Halomarina rubra</name>
    <dbReference type="NCBI Taxonomy" id="2071873"/>
    <lineage>
        <taxon>Archaea</taxon>
        <taxon>Methanobacteriati</taxon>
        <taxon>Methanobacteriota</taxon>
        <taxon>Stenosarchaea group</taxon>
        <taxon>Halobacteria</taxon>
        <taxon>Halobacteriales</taxon>
        <taxon>Natronomonadaceae</taxon>
        <taxon>Halomarina</taxon>
    </lineage>
</organism>
<keyword evidence="4 7" id="KW-1133">Transmembrane helix</keyword>
<name>A0ABD6AU10_9EURY</name>
<proteinExistence type="inferred from homology"/>
<keyword evidence="3 7" id="KW-0812">Transmembrane</keyword>
<comment type="caution">
    <text evidence="8">The sequence shown here is derived from an EMBL/GenBank/DDBJ whole genome shotgun (WGS) entry which is preliminary data.</text>
</comment>
<feature type="transmembrane region" description="Helical" evidence="7">
    <location>
        <begin position="188"/>
        <end position="212"/>
    </location>
</feature>
<accession>A0ABD6AU10</accession>
<evidence type="ECO:0000256" key="3">
    <source>
        <dbReference type="ARBA" id="ARBA00022692"/>
    </source>
</evidence>
<dbReference type="PANTHER" id="PTHR21716">
    <property type="entry name" value="TRANSMEMBRANE PROTEIN"/>
    <property type="match status" value="1"/>
</dbReference>
<comment type="subcellular location">
    <subcellularLocation>
        <location evidence="1">Membrane</location>
        <topology evidence="1">Multi-pass membrane protein</topology>
    </subcellularLocation>
</comment>
<dbReference type="AlphaFoldDB" id="A0ABD6AU10"/>